<reference evidence="1 2" key="1">
    <citation type="submission" date="2021-04" db="EMBL/GenBank/DDBJ databases">
        <title>Magnetospirillum sulfuroxidans sp. nov., a facultative chemolithoautotrophic sulfur-oxidizing alphaproteobacterium isolated from freshwater sediment and proposals for Paramagetospirillum gen. nov., and Magnetospirillaceae fam. nov.</title>
        <authorList>
            <person name="Koziaeva V."/>
            <person name="Geelhoed J.S."/>
            <person name="Sorokin D.Y."/>
            <person name="Grouzdev D.S."/>
        </authorList>
    </citation>
    <scope>NUCLEOTIDE SEQUENCE [LARGE SCALE GENOMIC DNA]</scope>
    <source>
        <strain evidence="1 2">J10</strain>
    </source>
</reference>
<protein>
    <submittedName>
        <fullName evidence="1">Uncharacterized protein</fullName>
    </submittedName>
</protein>
<dbReference type="EMBL" id="JAGTUF010000032">
    <property type="protein sequence ID" value="MBR9973793.1"/>
    <property type="molecule type" value="Genomic_DNA"/>
</dbReference>
<name>A0ABS5IJ22_9PROT</name>
<dbReference type="RefSeq" id="WP_211551859.1">
    <property type="nucleotide sequence ID" value="NZ_JAGTUF010000032.1"/>
</dbReference>
<organism evidence="1 2">
    <name type="scientific">Magnetospirillum sulfuroxidans</name>
    <dbReference type="NCBI Taxonomy" id="611300"/>
    <lineage>
        <taxon>Bacteria</taxon>
        <taxon>Pseudomonadati</taxon>
        <taxon>Pseudomonadota</taxon>
        <taxon>Alphaproteobacteria</taxon>
        <taxon>Rhodospirillales</taxon>
        <taxon>Rhodospirillaceae</taxon>
        <taxon>Magnetospirillum</taxon>
    </lineage>
</organism>
<evidence type="ECO:0000313" key="2">
    <source>
        <dbReference type="Proteomes" id="UP000680714"/>
    </source>
</evidence>
<sequence length="110" mass="12259">MTKRDNTTTLPASNRYDICAAAEEWRHELDLTGPFGDDTAFETILSQVPGCCTEDAEIVRGWLDGRRGHRDASRAGDAHYMSGFWLAVGKNLDERHGPEKRMPTSPTPKP</sequence>
<comment type="caution">
    <text evidence="1">The sequence shown here is derived from an EMBL/GenBank/DDBJ whole genome shotgun (WGS) entry which is preliminary data.</text>
</comment>
<evidence type="ECO:0000313" key="1">
    <source>
        <dbReference type="EMBL" id="MBR9973793.1"/>
    </source>
</evidence>
<accession>A0ABS5IJ22</accession>
<proteinExistence type="predicted"/>
<gene>
    <name evidence="1" type="ORF">KEC16_18865</name>
</gene>
<keyword evidence="2" id="KW-1185">Reference proteome</keyword>
<dbReference type="Proteomes" id="UP000680714">
    <property type="component" value="Unassembled WGS sequence"/>
</dbReference>